<dbReference type="Proteomes" id="UP000578819">
    <property type="component" value="Unassembled WGS sequence"/>
</dbReference>
<dbReference type="RefSeq" id="WP_184535810.1">
    <property type="nucleotide sequence ID" value="NZ_JACHJW010000001.1"/>
</dbReference>
<gene>
    <name evidence="2" type="ORF">FHR38_003709</name>
</gene>
<organism evidence="2 3">
    <name type="scientific">Micromonospora polyrhachis</name>
    <dbReference type="NCBI Taxonomy" id="1282883"/>
    <lineage>
        <taxon>Bacteria</taxon>
        <taxon>Bacillati</taxon>
        <taxon>Actinomycetota</taxon>
        <taxon>Actinomycetes</taxon>
        <taxon>Micromonosporales</taxon>
        <taxon>Micromonosporaceae</taxon>
        <taxon>Micromonospora</taxon>
    </lineage>
</organism>
<dbReference type="InterPro" id="IPR032716">
    <property type="entry name" value="ACC_epsilon"/>
</dbReference>
<dbReference type="EMBL" id="JACHJW010000001">
    <property type="protein sequence ID" value="MBB4959976.1"/>
    <property type="molecule type" value="Genomic_DNA"/>
</dbReference>
<evidence type="ECO:0000256" key="1">
    <source>
        <dbReference type="SAM" id="MobiDB-lite"/>
    </source>
</evidence>
<dbReference type="AlphaFoldDB" id="A0A7W7SSF1"/>
<proteinExistence type="predicted"/>
<sequence length="75" mass="7939">MSSQEPVFRVVRGVPTVEELAALVGAFATRSRPTMPPAPPAASTWVRSGRPRTASAAALPVERGVDAWRLSGRPT</sequence>
<feature type="region of interest" description="Disordered" evidence="1">
    <location>
        <begin position="32"/>
        <end position="56"/>
    </location>
</feature>
<dbReference type="Pfam" id="PF13822">
    <property type="entry name" value="ACC_epsilon"/>
    <property type="match status" value="1"/>
</dbReference>
<comment type="caution">
    <text evidence="2">The sequence shown here is derived from an EMBL/GenBank/DDBJ whole genome shotgun (WGS) entry which is preliminary data.</text>
</comment>
<name>A0A7W7SSF1_9ACTN</name>
<keyword evidence="3" id="KW-1185">Reference proteome</keyword>
<reference evidence="2 3" key="1">
    <citation type="submission" date="2020-08" db="EMBL/GenBank/DDBJ databases">
        <title>Sequencing the genomes of 1000 actinobacteria strains.</title>
        <authorList>
            <person name="Klenk H.-P."/>
        </authorList>
    </citation>
    <scope>NUCLEOTIDE SEQUENCE [LARGE SCALE GENOMIC DNA]</scope>
    <source>
        <strain evidence="2 3">DSM 45886</strain>
    </source>
</reference>
<evidence type="ECO:0000313" key="3">
    <source>
        <dbReference type="Proteomes" id="UP000578819"/>
    </source>
</evidence>
<dbReference type="GO" id="GO:0003989">
    <property type="term" value="F:acetyl-CoA carboxylase activity"/>
    <property type="evidence" value="ECO:0007669"/>
    <property type="project" value="InterPro"/>
</dbReference>
<accession>A0A7W7SSF1</accession>
<dbReference type="GO" id="GO:0004658">
    <property type="term" value="F:propionyl-CoA carboxylase activity"/>
    <property type="evidence" value="ECO:0007669"/>
    <property type="project" value="InterPro"/>
</dbReference>
<protein>
    <recommendedName>
        <fullName evidence="4">Acyl-CoA carboxylase epsilon subunit</fullName>
    </recommendedName>
</protein>
<evidence type="ECO:0008006" key="4">
    <source>
        <dbReference type="Google" id="ProtNLM"/>
    </source>
</evidence>
<evidence type="ECO:0000313" key="2">
    <source>
        <dbReference type="EMBL" id="MBB4959976.1"/>
    </source>
</evidence>